<keyword evidence="4" id="KW-1185">Reference proteome</keyword>
<dbReference type="Proteomes" id="UP000011750">
    <property type="component" value="Chromosome A06"/>
</dbReference>
<dbReference type="Gramene" id="Bra018018.1">
    <property type="protein sequence ID" value="Bra018018.1-P"/>
    <property type="gene ID" value="Bra018018"/>
</dbReference>
<dbReference type="OMA" id="PQENEWM"/>
<evidence type="ECO:0000313" key="2">
    <source>
        <dbReference type="EMBL" id="VDC66416.1"/>
    </source>
</evidence>
<reference evidence="3" key="4">
    <citation type="submission" date="2023-03" db="UniProtKB">
        <authorList>
            <consortium name="EnsemblPlants"/>
        </authorList>
    </citation>
    <scope>IDENTIFICATION</scope>
    <source>
        <strain evidence="3">cv. Chiifu-401-42</strain>
    </source>
</reference>
<sequence>MSLHYTLSSRLNAKSCPKSDAVCQAILQAMDAPLICTSAKWPQENEWMTDPTAIGDTYLPLYKQLSHSASLTKRNLSVSVSFLQGLDFVVDGVRVAELPTIVDMTGSYDSYPKVIREGKVK</sequence>
<protein>
    <submittedName>
        <fullName evidence="2 3">Uncharacterized protein</fullName>
    </submittedName>
</protein>
<name>A0A3P5YFL7_BRACM</name>
<evidence type="ECO:0000313" key="1">
    <source>
        <dbReference type="EMBL" id="CAG7869726.1"/>
    </source>
</evidence>
<dbReference type="STRING" id="51351.M4DND1"/>
<reference evidence="2" key="3">
    <citation type="submission" date="2018-11" db="EMBL/GenBank/DDBJ databases">
        <authorList>
            <consortium name="Genoscope - CEA"/>
            <person name="William W."/>
        </authorList>
    </citation>
    <scope>NUCLEOTIDE SEQUENCE</scope>
</reference>
<dbReference type="Proteomes" id="UP000694005">
    <property type="component" value="Chromosome A06"/>
</dbReference>
<proteinExistence type="predicted"/>
<dbReference type="eggNOG" id="KOG3051">
    <property type="taxonomic scope" value="Eukaryota"/>
</dbReference>
<accession>M4DND1</accession>
<gene>
    <name evidence="2" type="ORF">BRAA06T24956Z</name>
    <name evidence="1" type="ORF">BRAPAZ1V2_A06P19660.2</name>
</gene>
<dbReference type="EMBL" id="LR031569">
    <property type="protein sequence ID" value="VDC66416.1"/>
    <property type="molecule type" value="Genomic_DNA"/>
</dbReference>
<dbReference type="EnsemblPlants" id="Bra018018.1">
    <property type="protein sequence ID" value="Bra018018.1-P"/>
    <property type="gene ID" value="Bra018018"/>
</dbReference>
<reference evidence="4" key="1">
    <citation type="journal article" date="2011" name="Nat. Genet.">
        <title>The genome of the mesopolyploid crop species Brassica rapa.</title>
        <authorList>
            <consortium name="Brassica rapa Genome Sequencing Project Consortium"/>
            <person name="Wang X."/>
            <person name="Wang H."/>
            <person name="Wang J."/>
            <person name="Sun R."/>
            <person name="Wu J."/>
            <person name="Liu S."/>
            <person name="Bai Y."/>
            <person name="Mun J.H."/>
            <person name="Bancroft I."/>
            <person name="Cheng F."/>
            <person name="Huang S."/>
            <person name="Li X."/>
            <person name="Hua W."/>
            <person name="Wang J."/>
            <person name="Wang X."/>
            <person name="Freeling M."/>
            <person name="Pires J.C."/>
            <person name="Paterson A.H."/>
            <person name="Chalhoub B."/>
            <person name="Wang B."/>
            <person name="Hayward A."/>
            <person name="Sharpe A.G."/>
            <person name="Park B.S."/>
            <person name="Weisshaar B."/>
            <person name="Liu B."/>
            <person name="Li B."/>
            <person name="Liu B."/>
            <person name="Tong C."/>
            <person name="Song C."/>
            <person name="Duran C."/>
            <person name="Peng C."/>
            <person name="Geng C."/>
            <person name="Koh C."/>
            <person name="Lin C."/>
            <person name="Edwards D."/>
            <person name="Mu D."/>
            <person name="Shen D."/>
            <person name="Soumpourou E."/>
            <person name="Li F."/>
            <person name="Fraser F."/>
            <person name="Conant G."/>
            <person name="Lassalle G."/>
            <person name="King G.J."/>
            <person name="Bonnema G."/>
            <person name="Tang H."/>
            <person name="Wang H."/>
            <person name="Belcram H."/>
            <person name="Zhou H."/>
            <person name="Hirakawa H."/>
            <person name="Abe H."/>
            <person name="Guo H."/>
            <person name="Wang H."/>
            <person name="Jin H."/>
            <person name="Parkin I.A."/>
            <person name="Batley J."/>
            <person name="Kim J.S."/>
            <person name="Just J."/>
            <person name="Li J."/>
            <person name="Xu J."/>
            <person name="Deng J."/>
            <person name="Kim J.A."/>
            <person name="Li J."/>
            <person name="Yu J."/>
            <person name="Meng J."/>
            <person name="Wang J."/>
            <person name="Min J."/>
            <person name="Poulain J."/>
            <person name="Wang J."/>
            <person name="Hatakeyama K."/>
            <person name="Wu K."/>
            <person name="Wang L."/>
            <person name="Fang L."/>
            <person name="Trick M."/>
            <person name="Links M.G."/>
            <person name="Zhao M."/>
            <person name="Jin M."/>
            <person name="Ramchiary N."/>
            <person name="Drou N."/>
            <person name="Berkman P.J."/>
            <person name="Cai Q."/>
            <person name="Huang Q."/>
            <person name="Li R."/>
            <person name="Tabata S."/>
            <person name="Cheng S."/>
            <person name="Zhang S."/>
            <person name="Zhang S."/>
            <person name="Huang S."/>
            <person name="Sato S."/>
            <person name="Sun S."/>
            <person name="Kwon S.J."/>
            <person name="Choi S.R."/>
            <person name="Lee T.H."/>
            <person name="Fan W."/>
            <person name="Zhao X."/>
            <person name="Tan X."/>
            <person name="Xu X."/>
            <person name="Wang Y."/>
            <person name="Qiu Y."/>
            <person name="Yin Y."/>
            <person name="Li Y."/>
            <person name="Du Y."/>
            <person name="Liao Y."/>
            <person name="Lim Y."/>
            <person name="Narusaka Y."/>
            <person name="Wang Y."/>
            <person name="Wang Z."/>
            <person name="Li Z."/>
            <person name="Wang Z."/>
            <person name="Xiong Z."/>
            <person name="Zhang Z."/>
        </authorList>
    </citation>
    <scope>NUCLEOTIDE SEQUENCE [LARGE SCALE GENOMIC DNA]</scope>
    <source>
        <strain evidence="4">cv. Chiifu-401-42</strain>
    </source>
</reference>
<dbReference type="Gramene" id="A06p19660.2_BraZ1">
    <property type="protein sequence ID" value="A06p19660.2_BraZ1.CDS"/>
    <property type="gene ID" value="A06g19660.2_BraZ1"/>
</dbReference>
<accession>A0A3P5YFL7</accession>
<dbReference type="PANTHER" id="PTHR42828:SF3">
    <property type="entry name" value="THREONYLCARBAMOYL-AMP SYNTHASE"/>
    <property type="match status" value="1"/>
</dbReference>
<dbReference type="EMBL" id="LS974622">
    <property type="protein sequence ID" value="CAG7869726.1"/>
    <property type="molecule type" value="Genomic_DNA"/>
</dbReference>
<evidence type="ECO:0000313" key="3">
    <source>
        <dbReference type="EnsemblPlants" id="Bra018018.1-P"/>
    </source>
</evidence>
<evidence type="ECO:0000313" key="4">
    <source>
        <dbReference type="Proteomes" id="UP000011750"/>
    </source>
</evidence>
<dbReference type="AlphaFoldDB" id="A0A3P5YFL7"/>
<dbReference type="InterPro" id="IPR052532">
    <property type="entry name" value="SUA5_domain"/>
</dbReference>
<dbReference type="Gene3D" id="3.90.870.10">
    <property type="entry name" value="DHBP synthase"/>
    <property type="match status" value="1"/>
</dbReference>
<reference evidence="4" key="2">
    <citation type="journal article" date="2018" name="Hortic Res">
        <title>Improved Brassica rapa reference genome by single-molecule sequencing and chromosome conformation capture technologies.</title>
        <authorList>
            <person name="Zhang L."/>
            <person name="Cai X."/>
            <person name="Wu J."/>
            <person name="Liu M."/>
            <person name="Grob S."/>
            <person name="Cheng F."/>
            <person name="Liang J."/>
            <person name="Cai C."/>
            <person name="Liu Z."/>
            <person name="Liu B."/>
            <person name="Wang F."/>
            <person name="Li S."/>
            <person name="Liu F."/>
            <person name="Li X."/>
            <person name="Cheng L."/>
            <person name="Yang W."/>
            <person name="Li M.H."/>
            <person name="Grossniklaus U."/>
            <person name="Zheng H."/>
            <person name="Wang X."/>
        </authorList>
    </citation>
    <scope>NUCLEOTIDE SEQUENCE [LARGE SCALE GENOMIC DNA]</scope>
    <source>
        <strain evidence="4">cv. Chiifu-401-42</strain>
    </source>
</reference>
<dbReference type="PANTHER" id="PTHR42828">
    <property type="entry name" value="DHBP SYNTHASE RIBB-LIKE ALPHA/BETA DOMAIN-CONTAINING PROTEIN"/>
    <property type="match status" value="1"/>
</dbReference>
<organism evidence="2">
    <name type="scientific">Brassica campestris</name>
    <name type="common">Field mustard</name>
    <dbReference type="NCBI Taxonomy" id="3711"/>
    <lineage>
        <taxon>Eukaryota</taxon>
        <taxon>Viridiplantae</taxon>
        <taxon>Streptophyta</taxon>
        <taxon>Embryophyta</taxon>
        <taxon>Tracheophyta</taxon>
        <taxon>Spermatophyta</taxon>
        <taxon>Magnoliopsida</taxon>
        <taxon>eudicotyledons</taxon>
        <taxon>Gunneridae</taxon>
        <taxon>Pentapetalae</taxon>
        <taxon>rosids</taxon>
        <taxon>malvids</taxon>
        <taxon>Brassicales</taxon>
        <taxon>Brassicaceae</taxon>
        <taxon>Brassiceae</taxon>
        <taxon>Brassica</taxon>
    </lineage>
</organism>
<dbReference type="HOGENOM" id="CLU_2041353_0_0_1"/>